<accession>A0A5C8ESI6</accession>
<evidence type="ECO:0000256" key="1">
    <source>
        <dbReference type="SAM" id="SignalP"/>
    </source>
</evidence>
<dbReference type="EMBL" id="SAYD01000018">
    <property type="protein sequence ID" value="TXJ39160.1"/>
    <property type="molecule type" value="Genomic_DNA"/>
</dbReference>
<evidence type="ECO:0000313" key="2">
    <source>
        <dbReference type="EMBL" id="TXJ39160.1"/>
    </source>
</evidence>
<evidence type="ECO:0000313" key="3">
    <source>
        <dbReference type="Proteomes" id="UP000325002"/>
    </source>
</evidence>
<protein>
    <submittedName>
        <fullName evidence="2">PorT family protein</fullName>
    </submittedName>
</protein>
<name>A0A5C8ESI6_9SPIR</name>
<keyword evidence="1" id="KW-0732">Signal</keyword>
<reference evidence="2 3" key="1">
    <citation type="journal article" date="1992" name="Lakartidningen">
        <title>[Penicillin V and not amoxicillin is the first choice preparation in acute otitis].</title>
        <authorList>
            <person name="Kamme C."/>
            <person name="Lundgren K."/>
            <person name="Prellner K."/>
        </authorList>
    </citation>
    <scope>NUCLEOTIDE SEQUENCE [LARGE SCALE GENOMIC DNA]</scope>
    <source>
        <strain evidence="2 3">PC3997IV</strain>
    </source>
</reference>
<feature type="chain" id="PRO_5022922676" evidence="1">
    <location>
        <begin position="24"/>
        <end position="260"/>
    </location>
</feature>
<sequence>MKNIKKFLLTMAMTMIFSVSAFAASGFEFLFQLAGGAGAAIPNKEAKDLHFGTGLSFDADISAQIGYMFQVKEGFGISVLGELGYAWDFYVGGYGDTSVSSNTSVGATKYSAKDGLNISLFYHSFKLGLLPKFNIGFGGRHGLAIGIGGGVKIPISGRFSTTSTFAVNDAATEEEVQSTLDINLKRKDITDLFSPSVIGYMKVTFDYYLFFTDNIAMNFGLYLGYDFGMKIKNLTLGGNGIGGGAFNLGLQLGFRFGPKA</sequence>
<dbReference type="AlphaFoldDB" id="A0A5C8ESI6"/>
<proteinExistence type="predicted"/>
<dbReference type="RefSeq" id="WP_147778580.1">
    <property type="nucleotide sequence ID" value="NZ_SAYD01000018.1"/>
</dbReference>
<gene>
    <name evidence="2" type="ORF">EPJ81_08615</name>
</gene>
<feature type="signal peptide" evidence="1">
    <location>
        <begin position="1"/>
        <end position="23"/>
    </location>
</feature>
<organism evidence="2 3">
    <name type="scientific">Brachyspira aalborgi</name>
    <dbReference type="NCBI Taxonomy" id="29522"/>
    <lineage>
        <taxon>Bacteria</taxon>
        <taxon>Pseudomonadati</taxon>
        <taxon>Spirochaetota</taxon>
        <taxon>Spirochaetia</taxon>
        <taxon>Brachyspirales</taxon>
        <taxon>Brachyspiraceae</taxon>
        <taxon>Brachyspira</taxon>
    </lineage>
</organism>
<dbReference type="Proteomes" id="UP000325002">
    <property type="component" value="Unassembled WGS sequence"/>
</dbReference>
<comment type="caution">
    <text evidence="2">The sequence shown here is derived from an EMBL/GenBank/DDBJ whole genome shotgun (WGS) entry which is preliminary data.</text>
</comment>